<evidence type="ECO:0000256" key="1">
    <source>
        <dbReference type="SAM" id="SignalP"/>
    </source>
</evidence>
<dbReference type="AlphaFoldDB" id="A0A081DU92"/>
<feature type="signal peptide" evidence="1">
    <location>
        <begin position="1"/>
        <end position="22"/>
    </location>
</feature>
<name>A0A081DU92_SEPLE</name>
<organism evidence="2">
    <name type="scientific">Sepioteuthis lessoniana</name>
    <name type="common">Bigfin reef squid</name>
    <dbReference type="NCBI Taxonomy" id="34570"/>
    <lineage>
        <taxon>Eukaryota</taxon>
        <taxon>Metazoa</taxon>
        <taxon>Spiralia</taxon>
        <taxon>Lophotrochozoa</taxon>
        <taxon>Mollusca</taxon>
        <taxon>Cephalopoda</taxon>
        <taxon>Coleoidea</taxon>
        <taxon>Decapodiformes</taxon>
        <taxon>Myopsida</taxon>
        <taxon>Loliginidae</taxon>
        <taxon>Sepioteuthis</taxon>
    </lineage>
</organism>
<accession>A0A081DU92</accession>
<sequence length="146" mass="14981">MTTTSSLLALMTVIGLVTCCAGYPSWGSTYSQVSTHHAPVGWGGLGGLYGYGSLGGLGYGGVYGGGVHVAQSPVRYHGYSVGTPHVQSYGVNYPTPTVTHHHNTWHGGYGGFGLAGPVGHSVQTVSQGVHTPGWGLGYGLSGYGYY</sequence>
<dbReference type="EMBL" id="GBGT01000006">
    <property type="protein sequence ID" value="JAC88958.1"/>
    <property type="molecule type" value="Transcribed_RNA"/>
</dbReference>
<protein>
    <submittedName>
        <fullName evidence="2">Suckerin-3</fullName>
    </submittedName>
</protein>
<feature type="chain" id="PRO_5001756611" evidence="1">
    <location>
        <begin position="23"/>
        <end position="146"/>
    </location>
</feature>
<reference evidence="2" key="1">
    <citation type="submission" date="2014-06" db="EMBL/GenBank/DDBJ databases">
        <title>Nanoconfined Beta-Sheets Mechanically Reinforce the Supra-Biomolecular Network of Robust Squid Sucker Ring Teeth.</title>
        <authorList>
            <person name="Guerette P.A."/>
            <person name="Hoon S."/>
            <person name="Ding D."/>
            <person name="Amini S."/>
            <person name="Masic A."/>
            <person name="Ravi V."/>
            <person name="Venkatesh B."/>
            <person name="Weaver J.C."/>
            <person name="Miserez A."/>
        </authorList>
    </citation>
    <scope>NUCLEOTIDE SEQUENCE</scope>
    <source>
        <tissue evidence="2">Squid Sucker Ring Tissue</tissue>
    </source>
</reference>
<proteinExistence type="predicted"/>
<keyword evidence="1" id="KW-0732">Signal</keyword>
<evidence type="ECO:0000313" key="2">
    <source>
        <dbReference type="EMBL" id="JAC88958.1"/>
    </source>
</evidence>